<organism evidence="10 11">
    <name type="scientific">Cryphonectria parasitica (strain ATCC 38755 / EP155)</name>
    <dbReference type="NCBI Taxonomy" id="660469"/>
    <lineage>
        <taxon>Eukaryota</taxon>
        <taxon>Fungi</taxon>
        <taxon>Dikarya</taxon>
        <taxon>Ascomycota</taxon>
        <taxon>Pezizomycotina</taxon>
        <taxon>Sordariomycetes</taxon>
        <taxon>Sordariomycetidae</taxon>
        <taxon>Diaporthales</taxon>
        <taxon>Cryphonectriaceae</taxon>
        <taxon>Cryphonectria-Endothia species complex</taxon>
        <taxon>Cryphonectria</taxon>
    </lineage>
</organism>
<dbReference type="EMBL" id="MU032345">
    <property type="protein sequence ID" value="KAF3768746.1"/>
    <property type="molecule type" value="Genomic_DNA"/>
</dbReference>
<keyword evidence="2" id="KW-0813">Transport</keyword>
<dbReference type="GO" id="GO:0015031">
    <property type="term" value="P:protein transport"/>
    <property type="evidence" value="ECO:0007669"/>
    <property type="project" value="UniProtKB-KW"/>
</dbReference>
<keyword evidence="6" id="KW-1133">Transmembrane helix</keyword>
<evidence type="ECO:0000256" key="8">
    <source>
        <dbReference type="ARBA" id="ARBA00023136"/>
    </source>
</evidence>
<dbReference type="Pfam" id="PF10642">
    <property type="entry name" value="Tom5"/>
    <property type="match status" value="1"/>
</dbReference>
<evidence type="ECO:0000256" key="2">
    <source>
        <dbReference type="ARBA" id="ARBA00022448"/>
    </source>
</evidence>
<protein>
    <submittedName>
        <fullName evidence="10">Uncharacterized protein</fullName>
    </submittedName>
</protein>
<evidence type="ECO:0000313" key="10">
    <source>
        <dbReference type="EMBL" id="KAF3768746.1"/>
    </source>
</evidence>
<keyword evidence="4" id="KW-1000">Mitochondrion outer membrane</keyword>
<evidence type="ECO:0000256" key="5">
    <source>
        <dbReference type="ARBA" id="ARBA00022927"/>
    </source>
</evidence>
<dbReference type="OrthoDB" id="4150500at2759"/>
<comment type="caution">
    <text evidence="10">The sequence shown here is derived from an EMBL/GenBank/DDBJ whole genome shotgun (WGS) entry which is preliminary data.</text>
</comment>
<dbReference type="GeneID" id="63836588"/>
<evidence type="ECO:0000313" key="11">
    <source>
        <dbReference type="Proteomes" id="UP000803844"/>
    </source>
</evidence>
<keyword evidence="5" id="KW-0653">Protein transport</keyword>
<name>A0A9P4Y926_CRYP1</name>
<keyword evidence="11" id="KW-1185">Reference proteome</keyword>
<keyword evidence="3" id="KW-0812">Transmembrane</keyword>
<dbReference type="InterPro" id="IPR019603">
    <property type="entry name" value="Tom5"/>
</dbReference>
<keyword evidence="7" id="KW-0496">Mitochondrion</keyword>
<reference evidence="10" key="1">
    <citation type="journal article" date="2020" name="Phytopathology">
        <title>Genome sequence of the chestnut blight fungus Cryphonectria parasitica EP155: A fundamental resource for an archetypical invasive plant pathogen.</title>
        <authorList>
            <person name="Crouch J.A."/>
            <person name="Dawe A."/>
            <person name="Aerts A."/>
            <person name="Barry K."/>
            <person name="Churchill A.C.L."/>
            <person name="Grimwood J."/>
            <person name="Hillman B."/>
            <person name="Milgroom M.G."/>
            <person name="Pangilinan J."/>
            <person name="Smith M."/>
            <person name="Salamov A."/>
            <person name="Schmutz J."/>
            <person name="Yadav J."/>
            <person name="Grigoriev I.V."/>
            <person name="Nuss D."/>
        </authorList>
    </citation>
    <scope>NUCLEOTIDE SEQUENCE</scope>
    <source>
        <strain evidence="10">EP155</strain>
    </source>
</reference>
<evidence type="ECO:0000256" key="6">
    <source>
        <dbReference type="ARBA" id="ARBA00022989"/>
    </source>
</evidence>
<dbReference type="RefSeq" id="XP_040779707.1">
    <property type="nucleotide sequence ID" value="XM_040919459.1"/>
</dbReference>
<evidence type="ECO:0000256" key="3">
    <source>
        <dbReference type="ARBA" id="ARBA00022692"/>
    </source>
</evidence>
<sequence>MFGGGFQMPQLSAEELRASEAQASYTIQQGAAAAAALYLSPFFINAVWKIF</sequence>
<dbReference type="AlphaFoldDB" id="A0A9P4Y926"/>
<proteinExistence type="inferred from homology"/>
<evidence type="ECO:0000256" key="4">
    <source>
        <dbReference type="ARBA" id="ARBA00022787"/>
    </source>
</evidence>
<evidence type="ECO:0000256" key="1">
    <source>
        <dbReference type="ARBA" id="ARBA00004572"/>
    </source>
</evidence>
<dbReference type="Proteomes" id="UP000803844">
    <property type="component" value="Unassembled WGS sequence"/>
</dbReference>
<dbReference type="GO" id="GO:0006626">
    <property type="term" value="P:protein targeting to mitochondrion"/>
    <property type="evidence" value="ECO:0007669"/>
    <property type="project" value="UniProtKB-ARBA"/>
</dbReference>
<comment type="similarity">
    <text evidence="9">Belongs to the Tom5 family.</text>
</comment>
<accession>A0A9P4Y926</accession>
<evidence type="ECO:0000256" key="7">
    <source>
        <dbReference type="ARBA" id="ARBA00023128"/>
    </source>
</evidence>
<comment type="subcellular location">
    <subcellularLocation>
        <location evidence="1">Mitochondrion outer membrane</location>
        <topology evidence="1">Single-pass membrane protein</topology>
    </subcellularLocation>
</comment>
<dbReference type="GO" id="GO:0005741">
    <property type="term" value="C:mitochondrial outer membrane"/>
    <property type="evidence" value="ECO:0007669"/>
    <property type="project" value="UniProtKB-SubCell"/>
</dbReference>
<keyword evidence="8" id="KW-0472">Membrane</keyword>
<gene>
    <name evidence="10" type="ORF">M406DRAFT_320974</name>
</gene>
<evidence type="ECO:0000256" key="9">
    <source>
        <dbReference type="ARBA" id="ARBA00025716"/>
    </source>
</evidence>